<dbReference type="Proteomes" id="UP000187283">
    <property type="component" value="Unassembled WGS sequence"/>
</dbReference>
<accession>A0A1R1WZH7</accession>
<organism evidence="1 3">
    <name type="scientific">Smittium culicis</name>
    <dbReference type="NCBI Taxonomy" id="133412"/>
    <lineage>
        <taxon>Eukaryota</taxon>
        <taxon>Fungi</taxon>
        <taxon>Fungi incertae sedis</taxon>
        <taxon>Zoopagomycota</taxon>
        <taxon>Kickxellomycotina</taxon>
        <taxon>Harpellomycetes</taxon>
        <taxon>Harpellales</taxon>
        <taxon>Legeriomycetaceae</taxon>
        <taxon>Smittium</taxon>
    </lineage>
</organism>
<protein>
    <submittedName>
        <fullName evidence="1">Uncharacterized protein</fullName>
    </submittedName>
</protein>
<dbReference type="EMBL" id="LSSN01005971">
    <property type="protein sequence ID" value="OMJ07771.1"/>
    <property type="molecule type" value="Genomic_DNA"/>
</dbReference>
<sequence length="119" mass="13719">MTRKSQEGFHVRFNRVFRACNSTPVNRIRTQDFDPLLTKKSSMNYNPQPLNESASNVVNKSDFIFYGTQIVLAQAIKPIDYYVHFQIQDNPELDTSNDTKFMFVNTMRAPLSDFSATVT</sequence>
<name>A0A1R1WZH7_9FUNG</name>
<reference evidence="1 3" key="1">
    <citation type="submission" date="2017-01" db="EMBL/GenBank/DDBJ databases">
        <authorList>
            <person name="Mah S.A."/>
            <person name="Swanson W.J."/>
            <person name="Moy G.W."/>
            <person name="Vacquier V.D."/>
        </authorList>
    </citation>
    <scope>NUCLEOTIDE SEQUENCE [LARGE SCALE GENOMIC DNA]</scope>
    <source>
        <strain evidence="1 3">GSMNP</strain>
    </source>
</reference>
<evidence type="ECO:0000313" key="2">
    <source>
        <dbReference type="EMBL" id="OMJ11102.1"/>
    </source>
</evidence>
<evidence type="ECO:0000313" key="1">
    <source>
        <dbReference type="EMBL" id="OMJ07771.1"/>
    </source>
</evidence>
<evidence type="ECO:0000313" key="3">
    <source>
        <dbReference type="Proteomes" id="UP000187283"/>
    </source>
</evidence>
<comment type="caution">
    <text evidence="1">The sequence shown here is derived from an EMBL/GenBank/DDBJ whole genome shotgun (WGS) entry which is preliminary data.</text>
</comment>
<proteinExistence type="predicted"/>
<keyword evidence="3" id="KW-1185">Reference proteome</keyword>
<dbReference type="EMBL" id="LSSN01004694">
    <property type="protein sequence ID" value="OMJ11102.1"/>
    <property type="molecule type" value="Genomic_DNA"/>
</dbReference>
<dbReference type="AlphaFoldDB" id="A0A1R1WZH7"/>
<gene>
    <name evidence="1" type="ORF">AYI70_g11974</name>
    <name evidence="2" type="ORF">AYI70_g9923</name>
</gene>